<organism evidence="2 3">
    <name type="scientific">Gossypium arboreum</name>
    <name type="common">Tree cotton</name>
    <name type="synonym">Gossypium nanking</name>
    <dbReference type="NCBI Taxonomy" id="29729"/>
    <lineage>
        <taxon>Eukaryota</taxon>
        <taxon>Viridiplantae</taxon>
        <taxon>Streptophyta</taxon>
        <taxon>Embryophyta</taxon>
        <taxon>Tracheophyta</taxon>
        <taxon>Spermatophyta</taxon>
        <taxon>Magnoliopsida</taxon>
        <taxon>eudicotyledons</taxon>
        <taxon>Gunneridae</taxon>
        <taxon>Pentapetalae</taxon>
        <taxon>rosids</taxon>
        <taxon>malvids</taxon>
        <taxon>Malvales</taxon>
        <taxon>Malvaceae</taxon>
        <taxon>Malvoideae</taxon>
        <taxon>Gossypium</taxon>
    </lineage>
</organism>
<feature type="region of interest" description="Disordered" evidence="1">
    <location>
        <begin position="136"/>
        <end position="159"/>
    </location>
</feature>
<evidence type="ECO:0000256" key="1">
    <source>
        <dbReference type="SAM" id="MobiDB-lite"/>
    </source>
</evidence>
<reference evidence="2 3" key="1">
    <citation type="submission" date="2023-03" db="EMBL/GenBank/DDBJ databases">
        <title>WGS of Gossypium arboreum.</title>
        <authorList>
            <person name="Yu D."/>
        </authorList>
    </citation>
    <scope>NUCLEOTIDE SEQUENCE [LARGE SCALE GENOMIC DNA]</scope>
    <source>
        <tissue evidence="2">Leaf</tissue>
    </source>
</reference>
<sequence length="159" mass="17967">MQVSNNVKDEESRDIKEYLRKIDSLFKDGIFAYQEDTIVDKEAVTIEEENVAEEKQVPEEEKEREQKDSNVNIVTTLESMGASIDNLQLDGSRPVKVTEVTSEEQDNSLEIVVYTGPLQVASLTQVATDDIGAELELEKQSENHATPAEKKRKHSKDKK</sequence>
<evidence type="ECO:0000313" key="3">
    <source>
        <dbReference type="Proteomes" id="UP001358586"/>
    </source>
</evidence>
<dbReference type="Proteomes" id="UP001358586">
    <property type="component" value="Chromosome 8"/>
</dbReference>
<dbReference type="EMBL" id="JARKNE010000008">
    <property type="protein sequence ID" value="KAK5811822.1"/>
    <property type="molecule type" value="Genomic_DNA"/>
</dbReference>
<keyword evidence="3" id="KW-1185">Reference proteome</keyword>
<protein>
    <submittedName>
        <fullName evidence="2">Uncharacterized protein</fullName>
    </submittedName>
</protein>
<name>A0ABR0P053_GOSAR</name>
<evidence type="ECO:0000313" key="2">
    <source>
        <dbReference type="EMBL" id="KAK5811822.1"/>
    </source>
</evidence>
<accession>A0ABR0P053</accession>
<gene>
    <name evidence="2" type="ORF">PVK06_027195</name>
</gene>
<comment type="caution">
    <text evidence="2">The sequence shown here is derived from an EMBL/GenBank/DDBJ whole genome shotgun (WGS) entry which is preliminary data.</text>
</comment>
<feature type="compositionally biased region" description="Basic residues" evidence="1">
    <location>
        <begin position="150"/>
        <end position="159"/>
    </location>
</feature>
<feature type="compositionally biased region" description="Basic and acidic residues" evidence="1">
    <location>
        <begin position="52"/>
        <end position="68"/>
    </location>
</feature>
<feature type="region of interest" description="Disordered" evidence="1">
    <location>
        <begin position="50"/>
        <end position="71"/>
    </location>
</feature>
<proteinExistence type="predicted"/>